<protein>
    <submittedName>
        <fullName evidence="7">ABC-type transport system, ATP binding protein</fullName>
    </submittedName>
</protein>
<gene>
    <name evidence="7" type="ORF">SRT_00950</name>
</gene>
<dbReference type="PROSITE" id="PS50893">
    <property type="entry name" value="ABC_TRANSPORTER_2"/>
    <property type="match status" value="1"/>
</dbReference>
<dbReference type="SUPFAM" id="SSF52540">
    <property type="entry name" value="P-loop containing nucleoside triphosphate hydrolases"/>
    <property type="match status" value="1"/>
</dbReference>
<feature type="transmembrane region" description="Helical" evidence="5">
    <location>
        <begin position="96"/>
        <end position="114"/>
    </location>
</feature>
<evidence type="ECO:0000256" key="2">
    <source>
        <dbReference type="ARBA" id="ARBA00022448"/>
    </source>
</evidence>
<dbReference type="InterPro" id="IPR027417">
    <property type="entry name" value="P-loop_NTPase"/>
</dbReference>
<feature type="transmembrane region" description="Helical" evidence="5">
    <location>
        <begin position="70"/>
        <end position="90"/>
    </location>
</feature>
<dbReference type="PANTHER" id="PTHR42734:SF17">
    <property type="entry name" value="METAL TRANSPORT SYSTEM ATP-BINDING PROTEIN TM_0124-RELATED"/>
    <property type="match status" value="1"/>
</dbReference>
<dbReference type="GO" id="GO:0016887">
    <property type="term" value="F:ATP hydrolysis activity"/>
    <property type="evidence" value="ECO:0007669"/>
    <property type="project" value="InterPro"/>
</dbReference>
<keyword evidence="2" id="KW-0813">Transport</keyword>
<dbReference type="InterPro" id="IPR003593">
    <property type="entry name" value="AAA+_ATPase"/>
</dbReference>
<dbReference type="InterPro" id="IPR050153">
    <property type="entry name" value="Metal_Ion_Import_ABC"/>
</dbReference>
<dbReference type="AlphaFoldDB" id="A0A1L7LGS6"/>
<dbReference type="InterPro" id="IPR003439">
    <property type="entry name" value="ABC_transporter-like_ATP-bd"/>
</dbReference>
<keyword evidence="5" id="KW-0812">Transmembrane</keyword>
<keyword evidence="5" id="KW-1133">Transmembrane helix</keyword>
<dbReference type="Gene3D" id="3.40.50.300">
    <property type="entry name" value="P-loop containing nucleotide triphosphate hydrolases"/>
    <property type="match status" value="1"/>
</dbReference>
<keyword evidence="5" id="KW-0472">Membrane</keyword>
<proteinExistence type="inferred from homology"/>
<dbReference type="SMART" id="SM00382">
    <property type="entry name" value="AAA"/>
    <property type="match status" value="1"/>
</dbReference>
<name>A0A1L7LGS6_9STRE</name>
<evidence type="ECO:0000256" key="1">
    <source>
        <dbReference type="ARBA" id="ARBA00005417"/>
    </source>
</evidence>
<keyword evidence="8" id="KW-1185">Reference proteome</keyword>
<dbReference type="EMBL" id="AP014612">
    <property type="protein sequence ID" value="BAQ23356.1"/>
    <property type="molecule type" value="Genomic_DNA"/>
</dbReference>
<evidence type="ECO:0000259" key="6">
    <source>
        <dbReference type="PROSITE" id="PS50893"/>
    </source>
</evidence>
<dbReference type="KEGG" id="strg:SRT_00950"/>
<keyword evidence="3" id="KW-0547">Nucleotide-binding</keyword>
<evidence type="ECO:0000256" key="5">
    <source>
        <dbReference type="SAM" id="Phobius"/>
    </source>
</evidence>
<feature type="domain" description="ABC transporter" evidence="6">
    <location>
        <begin position="157"/>
        <end position="356"/>
    </location>
</feature>
<evidence type="ECO:0000256" key="4">
    <source>
        <dbReference type="ARBA" id="ARBA00022840"/>
    </source>
</evidence>
<dbReference type="PANTHER" id="PTHR42734">
    <property type="entry name" value="METAL TRANSPORT SYSTEM ATP-BINDING PROTEIN TM_0124-RELATED"/>
    <property type="match status" value="1"/>
</dbReference>
<dbReference type="Proteomes" id="UP000217758">
    <property type="component" value="Chromosome"/>
</dbReference>
<sequence length="356" mass="41186">MFTRNQRRNVNRDYLSKIGELSNFIEEFMHNKIDRLVFSNRSEVDSYSLNLLKKIDTADKNQKAESTKVLGIYDMLIYLELIIIFTYILFSVYFSVKLSVTTSLICFVLVYIMFNLARPSIHKLLDIEKYSLNKTGGYQDEIVNGSSSESAPLIETVALNNVSFIYDDSDNDIIKNFSALFENNQLSIIKGQNGSGKTTLLHLLMGIERPSAGEIKYLDKGKVYNVNQFNLLKQVSYYSSDEYLNYTSIERNIRYNIYNDDFKNKIENYFNLPLDKVIFYNGENLSLGEGQKVLLTRCLNKKANIYIFDEPTTNLDTDSKDKFYHLVKSLKDKAMVIIVAHDNQFDRLANQIIELN</sequence>
<keyword evidence="4" id="KW-0067">ATP-binding</keyword>
<evidence type="ECO:0000256" key="3">
    <source>
        <dbReference type="ARBA" id="ARBA00022741"/>
    </source>
</evidence>
<evidence type="ECO:0000313" key="8">
    <source>
        <dbReference type="Proteomes" id="UP000217758"/>
    </source>
</evidence>
<organism evidence="7 8">
    <name type="scientific">Streptococcus troglodytae</name>
    <dbReference type="NCBI Taxonomy" id="1111760"/>
    <lineage>
        <taxon>Bacteria</taxon>
        <taxon>Bacillati</taxon>
        <taxon>Bacillota</taxon>
        <taxon>Bacilli</taxon>
        <taxon>Lactobacillales</taxon>
        <taxon>Streptococcaceae</taxon>
        <taxon>Streptococcus</taxon>
    </lineage>
</organism>
<reference evidence="7 8" key="1">
    <citation type="journal article" date="2016" name="Microbiol. Immunol.">
        <title>Complete genome sequence of Streptococcus troglodytae TKU31 isolated from the oral cavity of a chimpanzee (Pan troglodytes).</title>
        <authorList>
            <person name="Okamoto M."/>
            <person name="Naito M."/>
            <person name="Miyanohara M."/>
            <person name="Imai S."/>
            <person name="Nomura Y."/>
            <person name="Saito W."/>
            <person name="Momoi Y."/>
            <person name="Takada K."/>
            <person name="Miyabe-Nishiwaki T."/>
            <person name="Tomonaga M."/>
            <person name="Hanada N."/>
        </authorList>
    </citation>
    <scope>NUCLEOTIDE SEQUENCE [LARGE SCALE GENOMIC DNA]</scope>
    <source>
        <strain evidence="8">TKU 31</strain>
    </source>
</reference>
<evidence type="ECO:0000313" key="7">
    <source>
        <dbReference type="EMBL" id="BAQ23356.1"/>
    </source>
</evidence>
<dbReference type="Pfam" id="PF00005">
    <property type="entry name" value="ABC_tran"/>
    <property type="match status" value="1"/>
</dbReference>
<comment type="similarity">
    <text evidence="1">Belongs to the ABC transporter superfamily.</text>
</comment>
<dbReference type="GO" id="GO:0005524">
    <property type="term" value="F:ATP binding"/>
    <property type="evidence" value="ECO:0007669"/>
    <property type="project" value="UniProtKB-KW"/>
</dbReference>
<accession>A0A1L7LGS6</accession>